<evidence type="ECO:0000256" key="7">
    <source>
        <dbReference type="ARBA" id="ARBA00022448"/>
    </source>
</evidence>
<feature type="transmembrane region" description="Helical" evidence="26">
    <location>
        <begin position="224"/>
        <end position="249"/>
    </location>
</feature>
<evidence type="ECO:0000256" key="19">
    <source>
        <dbReference type="ARBA" id="ARBA00023133"/>
    </source>
</evidence>
<keyword evidence="16 26" id="KW-1133">Transmembrane helix</keyword>
<reference evidence="30" key="3">
    <citation type="submission" date="2023-05" db="EMBL/GenBank/DDBJ databases">
        <authorList>
            <person name="Smith C.H."/>
        </authorList>
    </citation>
    <scope>NUCLEOTIDE SEQUENCE</scope>
    <source>
        <strain evidence="30">CHS0354</strain>
        <tissue evidence="30">Mantle</tissue>
    </source>
</reference>
<dbReference type="PANTHER" id="PTHR22888:SF9">
    <property type="entry name" value="CYTOCHROME C OXIDASE SUBUNIT 2"/>
    <property type="match status" value="1"/>
</dbReference>
<feature type="transmembrane region" description="Helical" evidence="26">
    <location>
        <begin position="109"/>
        <end position="126"/>
    </location>
</feature>
<keyword evidence="11 26" id="KW-0812">Transmembrane</keyword>
<evidence type="ECO:0000256" key="15">
    <source>
        <dbReference type="ARBA" id="ARBA00022982"/>
    </source>
</evidence>
<keyword evidence="12 24" id="KW-0479">Metal-binding</keyword>
<name>A0AAE0RLP1_9BIVA</name>
<evidence type="ECO:0000259" key="27">
    <source>
        <dbReference type="PROSITE" id="PS50857"/>
    </source>
</evidence>
<dbReference type="Gene3D" id="2.60.40.420">
    <property type="entry name" value="Cupredoxins - blue copper proteins"/>
    <property type="match status" value="1"/>
</dbReference>
<keyword evidence="18" id="KW-0186">Copper</keyword>
<keyword evidence="20 26" id="KW-0472">Membrane</keyword>
<dbReference type="InterPro" id="IPR045187">
    <property type="entry name" value="CcO_II"/>
</dbReference>
<feature type="compositionally biased region" description="Polar residues" evidence="25">
    <location>
        <begin position="647"/>
        <end position="660"/>
    </location>
</feature>
<comment type="similarity">
    <text evidence="3">Belongs to the cytochrome c family.</text>
</comment>
<dbReference type="PROSITE" id="PS51007">
    <property type="entry name" value="CYTC"/>
    <property type="match status" value="1"/>
</dbReference>
<evidence type="ECO:0000256" key="17">
    <source>
        <dbReference type="ARBA" id="ARBA00023004"/>
    </source>
</evidence>
<dbReference type="SUPFAM" id="SSF81464">
    <property type="entry name" value="Cytochrome c oxidase subunit II-like, transmembrane region"/>
    <property type="match status" value="1"/>
</dbReference>
<protein>
    <recommendedName>
        <fullName evidence="6">Cytochrome c oxidase subunit 2</fullName>
        <ecNumber evidence="5">7.1.1.9</ecNumber>
    </recommendedName>
    <alternativeName>
        <fullName evidence="22">Cytochrome c oxidase polypeptide II</fullName>
    </alternativeName>
    <alternativeName>
        <fullName evidence="21">Heme O synthase</fullName>
    </alternativeName>
</protein>
<dbReference type="Pfam" id="PF01040">
    <property type="entry name" value="UbiA"/>
    <property type="match status" value="1"/>
</dbReference>
<feature type="transmembrane region" description="Helical" evidence="26">
    <location>
        <begin position="21"/>
        <end position="37"/>
    </location>
</feature>
<dbReference type="GO" id="GO:0004129">
    <property type="term" value="F:cytochrome-c oxidase activity"/>
    <property type="evidence" value="ECO:0007669"/>
    <property type="project" value="UniProtKB-EC"/>
</dbReference>
<keyword evidence="8 24" id="KW-0349">Heme</keyword>
<evidence type="ECO:0000256" key="13">
    <source>
        <dbReference type="ARBA" id="ARBA00022842"/>
    </source>
</evidence>
<dbReference type="Gene3D" id="1.10.287.90">
    <property type="match status" value="1"/>
</dbReference>
<feature type="transmembrane region" description="Helical" evidence="26">
    <location>
        <begin position="83"/>
        <end position="103"/>
    </location>
</feature>
<evidence type="ECO:0000256" key="21">
    <source>
        <dbReference type="ARBA" id="ARBA00030253"/>
    </source>
</evidence>
<dbReference type="GO" id="GO:0006783">
    <property type="term" value="P:heme biosynthetic process"/>
    <property type="evidence" value="ECO:0007669"/>
    <property type="project" value="UniProtKB-KW"/>
</dbReference>
<feature type="domain" description="Cytochrome c" evidence="29">
    <location>
        <begin position="456"/>
        <end position="618"/>
    </location>
</feature>
<dbReference type="InterPro" id="IPR001505">
    <property type="entry name" value="Copper_CuA"/>
</dbReference>
<evidence type="ECO:0000256" key="3">
    <source>
        <dbReference type="ARBA" id="ARBA00006488"/>
    </source>
</evidence>
<dbReference type="PROSITE" id="PS50857">
    <property type="entry name" value="COX2_CUA"/>
    <property type="match status" value="1"/>
</dbReference>
<evidence type="ECO:0000256" key="5">
    <source>
        <dbReference type="ARBA" id="ARBA00012949"/>
    </source>
</evidence>
<dbReference type="PANTHER" id="PTHR22888">
    <property type="entry name" value="CYTOCHROME C OXIDASE, SUBUNIT II"/>
    <property type="match status" value="1"/>
</dbReference>
<evidence type="ECO:0000256" key="22">
    <source>
        <dbReference type="ARBA" id="ARBA00031389"/>
    </source>
</evidence>
<feature type="compositionally biased region" description="Basic and acidic residues" evidence="25">
    <location>
        <begin position="661"/>
        <end position="670"/>
    </location>
</feature>
<evidence type="ECO:0000256" key="4">
    <source>
        <dbReference type="ARBA" id="ARBA00007866"/>
    </source>
</evidence>
<dbReference type="GO" id="GO:0016491">
    <property type="term" value="F:oxidoreductase activity"/>
    <property type="evidence" value="ECO:0007669"/>
    <property type="project" value="InterPro"/>
</dbReference>
<dbReference type="CDD" id="cd13957">
    <property type="entry name" value="PT_UbiA_Cox10"/>
    <property type="match status" value="1"/>
</dbReference>
<feature type="domain" description="Cytochrome oxidase subunit II copper A binding" evidence="27">
    <location>
        <begin position="318"/>
        <end position="446"/>
    </location>
</feature>
<evidence type="ECO:0000256" key="23">
    <source>
        <dbReference type="ARBA" id="ARBA00049512"/>
    </source>
</evidence>
<feature type="transmembrane region" description="Helical" evidence="26">
    <location>
        <begin position="43"/>
        <end position="62"/>
    </location>
</feature>
<feature type="transmembrane region" description="Helical" evidence="26">
    <location>
        <begin position="138"/>
        <end position="159"/>
    </location>
</feature>
<dbReference type="EMBL" id="JAEAOA010001795">
    <property type="protein sequence ID" value="KAK3575772.1"/>
    <property type="molecule type" value="Genomic_DNA"/>
</dbReference>
<sequence>MTGHLQYLGGLYRDFKSLTKPGLVLWVYMSVLAGYALSKKKDLLISDMLYLFAGRTYLISIWSAKATPKCSVRVTARLLQGKLVSGNGFFIAFVMSLAGYIILFLAFNPLTAFTGLLCTILYVFAYTPLKKKSAWNTWVGALPGALPALIGGAAVVNHFPTESLYVSAVLYVWQIPHFLALAWKYRKEYAEADVHPIMKLFGMGQAPQSTITPENGITNEINDLYALLGWIGLGIPLVVFVIFLVIVIRFRESKNKQAKDSHGNTLLEILWTAIPLIILIVITVPTIRLIFKMETRPDLVKNPTVPYTTINGNIAESPRYLEMNVVAHQWWWEFEYVGMHERKPGEDKPVFTPLTKKVGANEIWLPLNVPVKFNITSEDVIHSFWVPRLMGKVDAIPGRINFMTFVVEKEGYYYGVCAEYCGASHALMRFNIVGVTEEKFNSWANWGQGEVIAESESAKRGQVAFQTCLGCHTMNGMRPFESRQVRLDRDMQEYMTQKEAFVQEEKAWHDEYMKDKSGHIFRREILTNPDRPVPPVKPVLYRDNYRTTAPDLTDLRYRKRLFASIHISSRDMLRQWIKNPPKVKPEMMGTPVIRMPAYEGILEEQTIDDIVEFLMTVKYADTPNEPADIEDLFAASVKTETADAGANVSSHTTDLAQASIESEKKTSTNP</sequence>
<dbReference type="InterPro" id="IPR009056">
    <property type="entry name" value="Cyt_c-like_dom"/>
</dbReference>
<feature type="transmembrane region" description="Helical" evidence="26">
    <location>
        <begin position="269"/>
        <end position="291"/>
    </location>
</feature>
<evidence type="ECO:0000256" key="26">
    <source>
        <dbReference type="SAM" id="Phobius"/>
    </source>
</evidence>
<keyword evidence="10" id="KW-0808">Transferase</keyword>
<evidence type="ECO:0000259" key="28">
    <source>
        <dbReference type="PROSITE" id="PS50999"/>
    </source>
</evidence>
<comment type="subcellular location">
    <subcellularLocation>
        <location evidence="2">Membrane</location>
        <topology evidence="2">Multi-pass membrane protein</topology>
    </subcellularLocation>
</comment>
<feature type="domain" description="Cytochrome oxidase subunit II transmembrane region profile" evidence="28">
    <location>
        <begin position="202"/>
        <end position="297"/>
    </location>
</feature>
<evidence type="ECO:0000256" key="18">
    <source>
        <dbReference type="ARBA" id="ARBA00023008"/>
    </source>
</evidence>
<reference evidence="30" key="1">
    <citation type="journal article" date="2021" name="Genome Biol. Evol.">
        <title>A High-Quality Reference Genome for a Parasitic Bivalve with Doubly Uniparental Inheritance (Bivalvia: Unionida).</title>
        <authorList>
            <person name="Smith C.H."/>
        </authorList>
    </citation>
    <scope>NUCLEOTIDE SEQUENCE</scope>
    <source>
        <strain evidence="30">CHS0354</strain>
    </source>
</reference>
<keyword evidence="9" id="KW-0679">Respiratory chain</keyword>
<dbReference type="GO" id="GO:0005507">
    <property type="term" value="F:copper ion binding"/>
    <property type="evidence" value="ECO:0007669"/>
    <property type="project" value="InterPro"/>
</dbReference>
<organism evidence="30 31">
    <name type="scientific">Potamilus streckersoni</name>
    <dbReference type="NCBI Taxonomy" id="2493646"/>
    <lineage>
        <taxon>Eukaryota</taxon>
        <taxon>Metazoa</taxon>
        <taxon>Spiralia</taxon>
        <taxon>Lophotrochozoa</taxon>
        <taxon>Mollusca</taxon>
        <taxon>Bivalvia</taxon>
        <taxon>Autobranchia</taxon>
        <taxon>Heteroconchia</taxon>
        <taxon>Palaeoheterodonta</taxon>
        <taxon>Unionida</taxon>
        <taxon>Unionoidea</taxon>
        <taxon>Unionidae</taxon>
        <taxon>Ambleminae</taxon>
        <taxon>Lampsilini</taxon>
        <taxon>Potamilus</taxon>
    </lineage>
</organism>
<proteinExistence type="inferred from homology"/>
<keyword evidence="31" id="KW-1185">Reference proteome</keyword>
<accession>A0AAE0RLP1</accession>
<dbReference type="SUPFAM" id="SSF49503">
    <property type="entry name" value="Cupredoxins"/>
    <property type="match status" value="1"/>
</dbReference>
<dbReference type="GO" id="GO:0020037">
    <property type="term" value="F:heme binding"/>
    <property type="evidence" value="ECO:0007669"/>
    <property type="project" value="InterPro"/>
</dbReference>
<evidence type="ECO:0000256" key="6">
    <source>
        <dbReference type="ARBA" id="ARBA00015946"/>
    </source>
</evidence>
<evidence type="ECO:0000256" key="9">
    <source>
        <dbReference type="ARBA" id="ARBA00022660"/>
    </source>
</evidence>
<dbReference type="NCBIfam" id="TIGR02866">
    <property type="entry name" value="CoxB"/>
    <property type="match status" value="1"/>
</dbReference>
<dbReference type="SUPFAM" id="SSF46626">
    <property type="entry name" value="Cytochrome c"/>
    <property type="match status" value="1"/>
</dbReference>
<dbReference type="InterPro" id="IPR011759">
    <property type="entry name" value="Cyt_c_oxidase_su2_TM_dom"/>
</dbReference>
<comment type="catalytic activity">
    <reaction evidence="23">
        <text>4 Fe(II)-[cytochrome c] + O2 + 8 H(+)(in) = 4 Fe(III)-[cytochrome c] + 2 H2O + 4 H(+)(out)</text>
        <dbReference type="Rhea" id="RHEA:11436"/>
        <dbReference type="Rhea" id="RHEA-COMP:10350"/>
        <dbReference type="Rhea" id="RHEA-COMP:14399"/>
        <dbReference type="ChEBI" id="CHEBI:15377"/>
        <dbReference type="ChEBI" id="CHEBI:15378"/>
        <dbReference type="ChEBI" id="CHEBI:15379"/>
        <dbReference type="ChEBI" id="CHEBI:29033"/>
        <dbReference type="ChEBI" id="CHEBI:29034"/>
        <dbReference type="EC" id="7.1.1.9"/>
    </reaction>
    <physiologicalReaction direction="left-to-right" evidence="23">
        <dbReference type="Rhea" id="RHEA:11437"/>
    </physiologicalReaction>
</comment>
<evidence type="ECO:0000256" key="8">
    <source>
        <dbReference type="ARBA" id="ARBA00022617"/>
    </source>
</evidence>
<evidence type="ECO:0000256" key="11">
    <source>
        <dbReference type="ARBA" id="ARBA00022692"/>
    </source>
</evidence>
<evidence type="ECO:0000256" key="20">
    <source>
        <dbReference type="ARBA" id="ARBA00023136"/>
    </source>
</evidence>
<evidence type="ECO:0000256" key="24">
    <source>
        <dbReference type="PROSITE-ProRule" id="PRU00433"/>
    </source>
</evidence>
<dbReference type="EC" id="7.1.1.9" evidence="5"/>
<reference evidence="30" key="2">
    <citation type="journal article" date="2021" name="Genome Biol. Evol.">
        <title>Developing a high-quality reference genome for a parasitic bivalve with doubly uniparental inheritance (Bivalvia: Unionida).</title>
        <authorList>
            <person name="Smith C.H."/>
        </authorList>
    </citation>
    <scope>NUCLEOTIDE SEQUENCE</scope>
    <source>
        <strain evidence="30">CHS0354</strain>
        <tissue evidence="30">Mantle</tissue>
    </source>
</reference>
<keyword evidence="19" id="KW-0350">Heme biosynthesis</keyword>
<comment type="cofactor">
    <cofactor evidence="1">
        <name>Cu cation</name>
        <dbReference type="ChEBI" id="CHEBI:23378"/>
    </cofactor>
</comment>
<evidence type="ECO:0000256" key="25">
    <source>
        <dbReference type="SAM" id="MobiDB-lite"/>
    </source>
</evidence>
<dbReference type="Gene3D" id="1.10.357.140">
    <property type="entry name" value="UbiA prenyltransferase"/>
    <property type="match status" value="1"/>
</dbReference>
<dbReference type="GO" id="GO:0005743">
    <property type="term" value="C:mitochondrial inner membrane"/>
    <property type="evidence" value="ECO:0007669"/>
    <property type="project" value="UniProtKB-SubCell"/>
</dbReference>
<dbReference type="InterPro" id="IPR000537">
    <property type="entry name" value="UbiA_prenyltransferase"/>
</dbReference>
<keyword evidence="17 24" id="KW-0408">Iron</keyword>
<feature type="region of interest" description="Disordered" evidence="25">
    <location>
        <begin position="642"/>
        <end position="670"/>
    </location>
</feature>
<dbReference type="InterPro" id="IPR036257">
    <property type="entry name" value="Cyt_c_oxidase_su2_TM_sf"/>
</dbReference>
<dbReference type="InterPro" id="IPR036909">
    <property type="entry name" value="Cyt_c-like_dom_sf"/>
</dbReference>
<evidence type="ECO:0000256" key="14">
    <source>
        <dbReference type="ARBA" id="ARBA00022967"/>
    </source>
</evidence>
<dbReference type="PROSITE" id="PS50999">
    <property type="entry name" value="COX2_TM"/>
    <property type="match status" value="1"/>
</dbReference>
<keyword evidence="15" id="KW-0249">Electron transport</keyword>
<evidence type="ECO:0000256" key="12">
    <source>
        <dbReference type="ARBA" id="ARBA00022723"/>
    </source>
</evidence>
<keyword evidence="7" id="KW-0813">Transport</keyword>
<evidence type="ECO:0000313" key="31">
    <source>
        <dbReference type="Proteomes" id="UP001195483"/>
    </source>
</evidence>
<evidence type="ECO:0000256" key="2">
    <source>
        <dbReference type="ARBA" id="ARBA00004141"/>
    </source>
</evidence>
<dbReference type="AlphaFoldDB" id="A0AAE0RLP1"/>
<dbReference type="InterPro" id="IPR014222">
    <property type="entry name" value="Cyt_c_oxidase_su2"/>
</dbReference>
<dbReference type="Proteomes" id="UP001195483">
    <property type="component" value="Unassembled WGS sequence"/>
</dbReference>
<dbReference type="InterPro" id="IPR044878">
    <property type="entry name" value="UbiA_sf"/>
</dbReference>
<gene>
    <name evidence="30" type="ORF">CHS0354_030104</name>
</gene>
<evidence type="ECO:0000256" key="10">
    <source>
        <dbReference type="ARBA" id="ARBA00022679"/>
    </source>
</evidence>
<evidence type="ECO:0000313" key="30">
    <source>
        <dbReference type="EMBL" id="KAK3575772.1"/>
    </source>
</evidence>
<dbReference type="InterPro" id="IPR002429">
    <property type="entry name" value="CcO_II-like_C"/>
</dbReference>
<comment type="similarity">
    <text evidence="4">Belongs to the cytochrome c oxidase subunit 2 family.</text>
</comment>
<evidence type="ECO:0000256" key="1">
    <source>
        <dbReference type="ARBA" id="ARBA00001935"/>
    </source>
</evidence>
<comment type="caution">
    <text evidence="30">The sequence shown here is derived from an EMBL/GenBank/DDBJ whole genome shotgun (WGS) entry which is preliminary data.</text>
</comment>
<dbReference type="PROSITE" id="PS00078">
    <property type="entry name" value="COX2"/>
    <property type="match status" value="1"/>
</dbReference>
<dbReference type="GO" id="GO:0042773">
    <property type="term" value="P:ATP synthesis coupled electron transport"/>
    <property type="evidence" value="ECO:0007669"/>
    <property type="project" value="TreeGrafter"/>
</dbReference>
<dbReference type="InterPro" id="IPR008972">
    <property type="entry name" value="Cupredoxin"/>
</dbReference>
<dbReference type="GO" id="GO:0008495">
    <property type="term" value="F:protoheme IX farnesyltransferase activity"/>
    <property type="evidence" value="ECO:0007669"/>
    <property type="project" value="InterPro"/>
</dbReference>
<dbReference type="Gene3D" id="1.10.760.10">
    <property type="entry name" value="Cytochrome c-like domain"/>
    <property type="match status" value="1"/>
</dbReference>
<evidence type="ECO:0000256" key="16">
    <source>
        <dbReference type="ARBA" id="ARBA00022989"/>
    </source>
</evidence>
<evidence type="ECO:0000259" key="29">
    <source>
        <dbReference type="PROSITE" id="PS51007"/>
    </source>
</evidence>
<keyword evidence="14" id="KW-1278">Translocase</keyword>
<keyword evidence="13" id="KW-0460">Magnesium</keyword>
<dbReference type="PRINTS" id="PR01166">
    <property type="entry name" value="CYCOXIDASEII"/>
</dbReference>
<dbReference type="Pfam" id="PF00116">
    <property type="entry name" value="COX2"/>
    <property type="match status" value="1"/>
</dbReference>
<dbReference type="InterPro" id="IPR006369">
    <property type="entry name" value="Protohaem_IX_farnesylTrfase"/>
</dbReference>